<evidence type="ECO:0000256" key="3">
    <source>
        <dbReference type="ARBA" id="ARBA00022475"/>
    </source>
</evidence>
<dbReference type="PANTHER" id="PTHR30460">
    <property type="entry name" value="MODERATE CONDUCTANCE MECHANOSENSITIVE CHANNEL YBIO"/>
    <property type="match status" value="1"/>
</dbReference>
<evidence type="ECO:0000256" key="2">
    <source>
        <dbReference type="ARBA" id="ARBA00008017"/>
    </source>
</evidence>
<dbReference type="Pfam" id="PF00924">
    <property type="entry name" value="MS_channel_2nd"/>
    <property type="match status" value="1"/>
</dbReference>
<dbReference type="SUPFAM" id="SSF82861">
    <property type="entry name" value="Mechanosensitive channel protein MscS (YggB), transmembrane region"/>
    <property type="match status" value="1"/>
</dbReference>
<keyword evidence="4 7" id="KW-0812">Transmembrane</keyword>
<evidence type="ECO:0000313" key="11">
    <source>
        <dbReference type="Proteomes" id="UP000680304"/>
    </source>
</evidence>
<comment type="similarity">
    <text evidence="2">Belongs to the MscS (TC 1.A.23) family.</text>
</comment>
<evidence type="ECO:0000256" key="4">
    <source>
        <dbReference type="ARBA" id="ARBA00022692"/>
    </source>
</evidence>
<evidence type="ECO:0000256" key="7">
    <source>
        <dbReference type="SAM" id="Phobius"/>
    </source>
</evidence>
<keyword evidence="11" id="KW-1185">Reference proteome</keyword>
<evidence type="ECO:0000313" key="10">
    <source>
        <dbReference type="EMBL" id="GIQ64025.1"/>
    </source>
</evidence>
<evidence type="ECO:0000259" key="9">
    <source>
        <dbReference type="Pfam" id="PF21088"/>
    </source>
</evidence>
<protein>
    <submittedName>
        <fullName evidence="10">Mechanosensitive ion channel protein MscS</fullName>
    </submittedName>
</protein>
<reference evidence="10 11" key="1">
    <citation type="submission" date="2021-04" db="EMBL/GenBank/DDBJ databases">
        <title>Draft genome sequence of Paenibacillus cisolokensis, LC2-13A.</title>
        <authorList>
            <person name="Uke A."/>
            <person name="Chhe C."/>
            <person name="Baramee S."/>
            <person name="Kosugi A."/>
        </authorList>
    </citation>
    <scope>NUCLEOTIDE SEQUENCE [LARGE SCALE GENOMIC DNA]</scope>
    <source>
        <strain evidence="10 11">LC2-13A</strain>
    </source>
</reference>
<accession>A0ABQ4N777</accession>
<dbReference type="Gene3D" id="3.30.70.100">
    <property type="match status" value="1"/>
</dbReference>
<feature type="transmembrane region" description="Helical" evidence="7">
    <location>
        <begin position="107"/>
        <end position="129"/>
    </location>
</feature>
<comment type="subcellular location">
    <subcellularLocation>
        <location evidence="1">Cell membrane</location>
        <topology evidence="1">Multi-pass membrane protein</topology>
    </subcellularLocation>
</comment>
<dbReference type="InterPro" id="IPR011066">
    <property type="entry name" value="MscS_channel_C_sf"/>
</dbReference>
<gene>
    <name evidence="10" type="ORF">PACILC2_25930</name>
</gene>
<evidence type="ECO:0000256" key="1">
    <source>
        <dbReference type="ARBA" id="ARBA00004651"/>
    </source>
</evidence>
<dbReference type="InterPro" id="IPR023408">
    <property type="entry name" value="MscS_beta-dom_sf"/>
</dbReference>
<dbReference type="InterPro" id="IPR006685">
    <property type="entry name" value="MscS_channel_2nd"/>
</dbReference>
<feature type="domain" description="Mechanosensitive ion channel transmembrane helices 2/3" evidence="9">
    <location>
        <begin position="85"/>
        <end position="126"/>
    </location>
</feature>
<dbReference type="EMBL" id="BOVJ01000078">
    <property type="protein sequence ID" value="GIQ64025.1"/>
    <property type="molecule type" value="Genomic_DNA"/>
</dbReference>
<dbReference type="RefSeq" id="WP_082654999.1">
    <property type="nucleotide sequence ID" value="NZ_BOVJ01000078.1"/>
</dbReference>
<dbReference type="Proteomes" id="UP000680304">
    <property type="component" value="Unassembled WGS sequence"/>
</dbReference>
<organism evidence="10 11">
    <name type="scientific">Paenibacillus cisolokensis</name>
    <dbReference type="NCBI Taxonomy" id="1658519"/>
    <lineage>
        <taxon>Bacteria</taxon>
        <taxon>Bacillati</taxon>
        <taxon>Bacillota</taxon>
        <taxon>Bacilli</taxon>
        <taxon>Bacillales</taxon>
        <taxon>Paenibacillaceae</taxon>
        <taxon>Paenibacillus</taxon>
    </lineage>
</organism>
<dbReference type="Gene3D" id="1.10.287.1260">
    <property type="match status" value="1"/>
</dbReference>
<dbReference type="Pfam" id="PF21088">
    <property type="entry name" value="MS_channel_1st"/>
    <property type="match status" value="1"/>
</dbReference>
<evidence type="ECO:0000259" key="8">
    <source>
        <dbReference type="Pfam" id="PF00924"/>
    </source>
</evidence>
<dbReference type="Gene3D" id="2.30.30.60">
    <property type="match status" value="1"/>
</dbReference>
<dbReference type="SUPFAM" id="SSF82689">
    <property type="entry name" value="Mechanosensitive channel protein MscS (YggB), C-terminal domain"/>
    <property type="match status" value="1"/>
</dbReference>
<keyword evidence="3" id="KW-1003">Cell membrane</keyword>
<dbReference type="InterPro" id="IPR011014">
    <property type="entry name" value="MscS_channel_TM-2"/>
</dbReference>
<dbReference type="SUPFAM" id="SSF50182">
    <property type="entry name" value="Sm-like ribonucleoproteins"/>
    <property type="match status" value="1"/>
</dbReference>
<dbReference type="InterPro" id="IPR049142">
    <property type="entry name" value="MS_channel_1st"/>
</dbReference>
<dbReference type="InterPro" id="IPR045276">
    <property type="entry name" value="YbiO_bact"/>
</dbReference>
<proteinExistence type="inferred from homology"/>
<feature type="transmembrane region" description="Helical" evidence="7">
    <location>
        <begin position="33"/>
        <end position="54"/>
    </location>
</feature>
<dbReference type="PANTHER" id="PTHR30460:SF0">
    <property type="entry name" value="MODERATE CONDUCTANCE MECHANOSENSITIVE CHANNEL YBIO"/>
    <property type="match status" value="1"/>
</dbReference>
<keyword evidence="6 7" id="KW-0472">Membrane</keyword>
<name>A0ABQ4N777_9BACL</name>
<sequence length="283" mass="31471">MRKIFEVDNSEAVTEVIEDAYNWVVNPDVWRDIGIGAIRILLIIAFGQLVIWIIHKAIDRFLERDTKRLPLRMRRVQTVGRLLKNIASYVLYFVIGMLVLSEFNINLGPLLAGAGVLGLAIGFGAQSLVKDVIAGFFIILEDQFAVGDVIETGKFKGTVEVIGLRATRIQSWTGEVHIIPNGMISDVTNFSLNNSLAVIDIPIPHEENIERTTEAINHTLSQLKEPNLVRTPELIGIQSLNASEVVLRIVAECRPNTQAAVTRAINIALKKALDERRMEKDNG</sequence>
<comment type="caution">
    <text evidence="10">The sequence shown here is derived from an EMBL/GenBank/DDBJ whole genome shotgun (WGS) entry which is preliminary data.</text>
</comment>
<feature type="domain" description="Mechanosensitive ion channel MscS" evidence="8">
    <location>
        <begin position="128"/>
        <end position="191"/>
    </location>
</feature>
<feature type="transmembrane region" description="Helical" evidence="7">
    <location>
        <begin position="82"/>
        <end position="101"/>
    </location>
</feature>
<evidence type="ECO:0000256" key="5">
    <source>
        <dbReference type="ARBA" id="ARBA00022989"/>
    </source>
</evidence>
<keyword evidence="5 7" id="KW-1133">Transmembrane helix</keyword>
<dbReference type="InterPro" id="IPR010920">
    <property type="entry name" value="LSM_dom_sf"/>
</dbReference>
<evidence type="ECO:0000256" key="6">
    <source>
        <dbReference type="ARBA" id="ARBA00023136"/>
    </source>
</evidence>